<dbReference type="FunFam" id="2.60.120.620:FF:000007">
    <property type="entry name" value="Procollagen-lysine,2-oxoglutarate 5-dioxygenase 1"/>
    <property type="match status" value="1"/>
</dbReference>
<evidence type="ECO:0000256" key="1">
    <source>
        <dbReference type="ARBA" id="ARBA00001961"/>
    </source>
</evidence>
<dbReference type="GO" id="GO:0005506">
    <property type="term" value="F:iron ion binding"/>
    <property type="evidence" value="ECO:0007669"/>
    <property type="project" value="InterPro"/>
</dbReference>
<evidence type="ECO:0000256" key="6">
    <source>
        <dbReference type="ARBA" id="ARBA00023004"/>
    </source>
</evidence>
<keyword evidence="6" id="KW-0408">Iron</keyword>
<organism evidence="10 11">
    <name type="scientific">Trichobilharzia regenti</name>
    <name type="common">Nasal bird schistosome</name>
    <dbReference type="NCBI Taxonomy" id="157069"/>
    <lineage>
        <taxon>Eukaryota</taxon>
        <taxon>Metazoa</taxon>
        <taxon>Spiralia</taxon>
        <taxon>Lophotrochozoa</taxon>
        <taxon>Platyhelminthes</taxon>
        <taxon>Trematoda</taxon>
        <taxon>Digenea</taxon>
        <taxon>Strigeidida</taxon>
        <taxon>Schistosomatoidea</taxon>
        <taxon>Schistosomatidae</taxon>
        <taxon>Trichobilharzia</taxon>
    </lineage>
</organism>
<dbReference type="PROSITE" id="PS51471">
    <property type="entry name" value="FE2OG_OXY"/>
    <property type="match status" value="1"/>
</dbReference>
<dbReference type="Pfam" id="PF03171">
    <property type="entry name" value="2OG-FeII_Oxy"/>
    <property type="match status" value="1"/>
</dbReference>
<dbReference type="Pfam" id="PF25238">
    <property type="entry name" value="OGFOD2-like"/>
    <property type="match status" value="3"/>
</dbReference>
<evidence type="ECO:0000256" key="4">
    <source>
        <dbReference type="ARBA" id="ARBA00022964"/>
    </source>
</evidence>
<protein>
    <recommendedName>
        <fullName evidence="9">Fe2OG dioxygenase domain-containing protein</fullName>
    </recommendedName>
</protein>
<dbReference type="InterPro" id="IPR005123">
    <property type="entry name" value="Oxoglu/Fe-dep_dioxygenase_dom"/>
</dbReference>
<dbReference type="InterPro" id="IPR050757">
    <property type="entry name" value="Collagen_mod_GT25"/>
</dbReference>
<sequence>MMSRTSLLAIVLGLTWLCLEFCLCHDVLVLTVATERNDALHRFLRSCSLNGFSVKVLGEGMSWNGGNVASSVGGGQKVNLLKHELSNTVYPDDQLIIFVDSYDVVFMQTLEKLLEEYQKFESKVVFSAEEFCWPKADLKDLYPEVKPGEKRYLNSGGFIGPVSNLIKIVNHAPIKDDDDDQLYYTNIFLDSTLRKEYDIQLDKTSRIFQNLNGAFNDVELRFTDETGYLFNKVFSTTPVIAHGNGPIKVEFSSLSNYLAYSWTPSRGCQQCEENNIHLNDYTKQEYPLIVMGIFIEYPTPFIGKFFQRVAELSYPKSRIHIVGHRARTAKNQLSFIEHFNDTFGHEYLSINWLDEELSEEAARKRVFAHCLSVEDCKHVFVVDSIAQLTNPKTLDHLVKMNRSIIAPLLTRRGKAWSNFWGALGSDGFYTRSEDYMDIISYNTSGIWNVPLVRSAYLISRWAVRKLIDAKLGNEIDMNFAKEARDKNVFMFVDNQVEFGYLMNADNYTNDHLHNDLWQIFDNPQDWEEHYIQQEFFNFLKTEITMADVEQPCPDVFWFPLLTETFCKQLIEEMENFGEWSNGDNHDPRLEGGYENVPTRDIHMRQVDWEEHWQHVLGKYIYPIQKKLYEGYEDRPRARMNFVVRYRPEEQPSLRPHHDASSYTLNIGLNQPGKDYQDWEEHYIQQEFFNFLKTEITMADVEQPCPDVFWFPLLTETFCKQLIEEMENFGEWSNGDNHDPRLEGGYENVPTRDIHMRQVDWEEHWQHVLGKYIYPIQKKLYEGYEDRPRARMNFVVRYRPEEQPSLRPHHDASSYTLNIGLNQPGKDYQRTAKNQLSFIEHFNDTFGHEYLSINWLDEELSEEAARKRVFAHCLSVEDCKHVFVVDSIAQLTNPKTLDHLVKMNRSIIAPLLTRRGKAWSNFWGALGSDGFYTRSEDYMDIISYNTSGIWNVPLVRSAYLISRWAVRKLIDAKLGNEIDMNFAKEARDKNVFMFVDNQVEFGYLMNADNYTNDHLHNDLWQIFDNPQDWEEHYIQQEFFNFLKTEITMADVEQPCPDVFWFPLLTETFCKQLIEEMENFGEWSNGDNHDPRLEGGYENVPTRDIHMRQVDWEEHWQHVLGKYIYPIQKKLYEGYEDRPRARMNFVVRYRPEEQPSLRPHHDASSYTLNIGLNQPGKDYQGGGVRFNRYNCSIIDTRVGWVVMSPGRVTHLHEGLPTTKGTRYIFVTFVNP</sequence>
<dbReference type="InterPro" id="IPR006620">
    <property type="entry name" value="Pro_4_hyd_alph"/>
</dbReference>
<feature type="chain" id="PRO_5041720725" description="Fe2OG dioxygenase domain-containing protein" evidence="8">
    <location>
        <begin position="25"/>
        <end position="1229"/>
    </location>
</feature>
<dbReference type="Pfam" id="PF25342">
    <property type="entry name" value="GT_PLOD"/>
    <property type="match status" value="1"/>
</dbReference>
<dbReference type="InterPro" id="IPR057589">
    <property type="entry name" value="GT_PLOD"/>
</dbReference>
<keyword evidence="2" id="KW-0479">Metal-binding</keyword>
<dbReference type="GO" id="GO:0005783">
    <property type="term" value="C:endoplasmic reticulum"/>
    <property type="evidence" value="ECO:0007669"/>
    <property type="project" value="TreeGrafter"/>
</dbReference>
<evidence type="ECO:0000256" key="5">
    <source>
        <dbReference type="ARBA" id="ARBA00023002"/>
    </source>
</evidence>
<evidence type="ECO:0000256" key="3">
    <source>
        <dbReference type="ARBA" id="ARBA00022729"/>
    </source>
</evidence>
<dbReference type="PANTHER" id="PTHR10730:SF45">
    <property type="entry name" value="PROCOLLAGEN-LYSINE,2-OXOGLUTARATE 5-DIOXYGENASE"/>
    <property type="match status" value="1"/>
</dbReference>
<accession>A0AA85JFW9</accession>
<evidence type="ECO:0000313" key="11">
    <source>
        <dbReference type="WBParaSite" id="TREG1_14640.1"/>
    </source>
</evidence>
<proteinExistence type="predicted"/>
<dbReference type="InterPro" id="IPR044861">
    <property type="entry name" value="IPNS-like_FE2OG_OXY"/>
</dbReference>
<evidence type="ECO:0000256" key="2">
    <source>
        <dbReference type="ARBA" id="ARBA00022723"/>
    </source>
</evidence>
<feature type="domain" description="Fe2OG dioxygenase" evidence="9">
    <location>
        <begin position="1137"/>
        <end position="1229"/>
    </location>
</feature>
<dbReference type="Gene3D" id="2.60.120.620">
    <property type="entry name" value="q2cbj1_9rhob like domain"/>
    <property type="match status" value="1"/>
</dbReference>
<reference evidence="11" key="2">
    <citation type="submission" date="2023-11" db="UniProtKB">
        <authorList>
            <consortium name="WormBaseParasite"/>
        </authorList>
    </citation>
    <scope>IDENTIFICATION</scope>
</reference>
<dbReference type="GO" id="GO:0008475">
    <property type="term" value="F:procollagen-lysine 5-dioxygenase activity"/>
    <property type="evidence" value="ECO:0007669"/>
    <property type="project" value="TreeGrafter"/>
</dbReference>
<dbReference type="GO" id="GO:0031418">
    <property type="term" value="F:L-ascorbic acid binding"/>
    <property type="evidence" value="ECO:0007669"/>
    <property type="project" value="InterPro"/>
</dbReference>
<evidence type="ECO:0000313" key="10">
    <source>
        <dbReference type="Proteomes" id="UP000050795"/>
    </source>
</evidence>
<evidence type="ECO:0000259" key="9">
    <source>
        <dbReference type="PROSITE" id="PS51471"/>
    </source>
</evidence>
<reference evidence="10" key="1">
    <citation type="submission" date="2022-06" db="EMBL/GenBank/DDBJ databases">
        <authorList>
            <person name="Berger JAMES D."/>
            <person name="Berger JAMES D."/>
        </authorList>
    </citation>
    <scope>NUCLEOTIDE SEQUENCE [LARGE SCALE GENOMIC DNA]</scope>
</reference>
<keyword evidence="3 8" id="KW-0732">Signal</keyword>
<name>A0AA85JFW9_TRIRE</name>
<dbReference type="AlphaFoldDB" id="A0AA85JFW9"/>
<comment type="cofactor">
    <cofactor evidence="1">
        <name>L-ascorbate</name>
        <dbReference type="ChEBI" id="CHEBI:38290"/>
    </cofactor>
</comment>
<dbReference type="SMART" id="SM00702">
    <property type="entry name" value="P4Hc"/>
    <property type="match status" value="1"/>
</dbReference>
<evidence type="ECO:0000256" key="8">
    <source>
        <dbReference type="SAM" id="SignalP"/>
    </source>
</evidence>
<feature type="signal peptide" evidence="8">
    <location>
        <begin position="1"/>
        <end position="24"/>
    </location>
</feature>
<dbReference type="PANTHER" id="PTHR10730">
    <property type="entry name" value="PROCOLLAGEN-LYSINE,2-OXOGLUTARATE 5-DIOXYGENASE/GLYCOSYLTRANSFERASE 25 FAMILY MEMBER"/>
    <property type="match status" value="1"/>
</dbReference>
<dbReference type="Proteomes" id="UP000050795">
    <property type="component" value="Unassembled WGS sequence"/>
</dbReference>
<keyword evidence="7" id="KW-0325">Glycoprotein</keyword>
<keyword evidence="4" id="KW-0223">Dioxygenase</keyword>
<dbReference type="WBParaSite" id="TREG1_14640.1">
    <property type="protein sequence ID" value="TREG1_14640.1"/>
    <property type="gene ID" value="TREG1_14640"/>
</dbReference>
<keyword evidence="10" id="KW-1185">Reference proteome</keyword>
<keyword evidence="5" id="KW-0560">Oxidoreductase</keyword>
<evidence type="ECO:0000256" key="7">
    <source>
        <dbReference type="ARBA" id="ARBA00023180"/>
    </source>
</evidence>